<sequence>MALSQLGTALSALYSEYASYFLSELSCSGGEIVEEPTLSLTLEGAARENWSKAAEQASKTFNCQPGEISDPYQAGQVLRTESAKLTSIVFGKELTCLQPFDCDPVGFGDLRSTSTINFPQKTLYDICPSLNKAQDIARVQAELATQRDEEAAVISLHTELNIVREVLDLLACQPADNAEAATCRTSLDQAAERAESVLRQGTLAERQEQLTTLIAARRGAFDWVTRTLYPQMREQADGLLDRLRNSHRAVLQGAVDNAATQMSDQTATTEAQAQALLNLCRAIETGEEAARQSGGGHRNGPREGPGPVV</sequence>
<gene>
    <name evidence="2" type="ORF">COT42_07785</name>
</gene>
<comment type="caution">
    <text evidence="2">The sequence shown here is derived from an EMBL/GenBank/DDBJ whole genome shotgun (WGS) entry which is preliminary data.</text>
</comment>
<organism evidence="2 3">
    <name type="scientific">Candidatus Saganbacteria bacterium CG08_land_8_20_14_0_20_45_16</name>
    <dbReference type="NCBI Taxonomy" id="2014293"/>
    <lineage>
        <taxon>Bacteria</taxon>
        <taxon>Bacillati</taxon>
        <taxon>Saganbacteria</taxon>
    </lineage>
</organism>
<protein>
    <submittedName>
        <fullName evidence="2">Uncharacterized protein</fullName>
    </submittedName>
</protein>
<evidence type="ECO:0000313" key="2">
    <source>
        <dbReference type="EMBL" id="PIS28534.1"/>
    </source>
</evidence>
<name>A0A2H0XU95_UNCSA</name>
<evidence type="ECO:0000313" key="3">
    <source>
        <dbReference type="Proteomes" id="UP000231343"/>
    </source>
</evidence>
<reference evidence="2 3" key="1">
    <citation type="submission" date="2017-09" db="EMBL/GenBank/DDBJ databases">
        <title>Depth-based differentiation of microbial function through sediment-hosted aquifers and enrichment of novel symbionts in the deep terrestrial subsurface.</title>
        <authorList>
            <person name="Probst A.J."/>
            <person name="Ladd B."/>
            <person name="Jarett J.K."/>
            <person name="Geller-Mcgrath D.E."/>
            <person name="Sieber C.M."/>
            <person name="Emerson J.B."/>
            <person name="Anantharaman K."/>
            <person name="Thomas B.C."/>
            <person name="Malmstrom R."/>
            <person name="Stieglmeier M."/>
            <person name="Klingl A."/>
            <person name="Woyke T."/>
            <person name="Ryan C.M."/>
            <person name="Banfield J.F."/>
        </authorList>
    </citation>
    <scope>NUCLEOTIDE SEQUENCE [LARGE SCALE GENOMIC DNA]</scope>
    <source>
        <strain evidence="2">CG08_land_8_20_14_0_20_45_16</strain>
    </source>
</reference>
<dbReference type="AlphaFoldDB" id="A0A2H0XU95"/>
<dbReference type="Proteomes" id="UP000231343">
    <property type="component" value="Unassembled WGS sequence"/>
</dbReference>
<dbReference type="EMBL" id="PEYM01000128">
    <property type="protein sequence ID" value="PIS28534.1"/>
    <property type="molecule type" value="Genomic_DNA"/>
</dbReference>
<feature type="region of interest" description="Disordered" evidence="1">
    <location>
        <begin position="287"/>
        <end position="309"/>
    </location>
</feature>
<accession>A0A2H0XU95</accession>
<proteinExistence type="predicted"/>
<evidence type="ECO:0000256" key="1">
    <source>
        <dbReference type="SAM" id="MobiDB-lite"/>
    </source>
</evidence>